<dbReference type="Proteomes" id="UP000256763">
    <property type="component" value="Unassembled WGS sequence"/>
</dbReference>
<dbReference type="AlphaFoldDB" id="A0A3E0WJV0"/>
<dbReference type="EMBL" id="NFZW01000033">
    <property type="protein sequence ID" value="RFA32175.1"/>
    <property type="molecule type" value="Genomic_DNA"/>
</dbReference>
<protein>
    <submittedName>
        <fullName evidence="1">Uncharacterized protein</fullName>
    </submittedName>
</protein>
<dbReference type="OrthoDB" id="9807902at2"/>
<evidence type="ECO:0000313" key="2">
    <source>
        <dbReference type="Proteomes" id="UP000256763"/>
    </source>
</evidence>
<reference evidence="2" key="1">
    <citation type="submission" date="2017-05" db="EMBL/GenBank/DDBJ databases">
        <authorList>
            <person name="Sharma S."/>
            <person name="Sidhu C."/>
            <person name="Pinnaka A.K."/>
        </authorList>
    </citation>
    <scope>NUCLEOTIDE SEQUENCE [LARGE SCALE GENOMIC DNA]</scope>
    <source>
        <strain evidence="2">AK93</strain>
    </source>
</reference>
<gene>
    <name evidence="1" type="ORF">CAL65_20355</name>
</gene>
<evidence type="ECO:0000313" key="1">
    <source>
        <dbReference type="EMBL" id="RFA32175.1"/>
    </source>
</evidence>
<dbReference type="RefSeq" id="WP_116304175.1">
    <property type="nucleotide sequence ID" value="NZ_NFZV01000043.1"/>
</dbReference>
<organism evidence="1 2">
    <name type="scientific">Alkalilimnicola ehrlichii</name>
    <dbReference type="NCBI Taxonomy" id="351052"/>
    <lineage>
        <taxon>Bacteria</taxon>
        <taxon>Pseudomonadati</taxon>
        <taxon>Pseudomonadota</taxon>
        <taxon>Gammaproteobacteria</taxon>
        <taxon>Chromatiales</taxon>
        <taxon>Ectothiorhodospiraceae</taxon>
        <taxon>Alkalilimnicola</taxon>
    </lineage>
</organism>
<name>A0A3E0WJV0_9GAMM</name>
<proteinExistence type="predicted"/>
<sequence>MVLIVLPIPGTETAGVLLLSTALAGGGAAINIYQAHQEGFADLEHIGPDVLTLVGGVFVGVWVRGATVASRGLQSSGLIGQVGADGLQGVLLAQTYLDEYQAILDDPNLLPRERTDRLAELFRSALVTGGLTYLSVHSSFGELRSLNGTNGADPAILARLRNPSEHIDLTPPATATHPIRPGQARIDQRIVSDVRHQPLLFRPKTAPRLRNGRLVWPRYQPPQSIEEAVARLARSREAIERHGVHYRYTDEQLRELATQPLSDTIGVRLMERRFRHRDSRNPTPEDLDEGWLGGAMEGSNGGIRYWSTTFEHIEDVDTDPRLIAQKVASDYHPGAEYTLVLFDLRLAREVMGNQSITPRFEDLAALLKRVAPSTYNKAATDYVMTPGYRETYRKLHEDIVKDNWKIKELLKAAADAGISGAELERLITRRLIHGQAGANEKFGGDGLTLNQNPDIDNQFGVVELFSFDANPLTLRELREAGVIEILDNVSEIGAR</sequence>
<accession>A0A3E0WJV0</accession>
<keyword evidence="2" id="KW-1185">Reference proteome</keyword>
<comment type="caution">
    <text evidence="1">The sequence shown here is derived from an EMBL/GenBank/DDBJ whole genome shotgun (WGS) entry which is preliminary data.</text>
</comment>